<gene>
    <name evidence="1" type="ORF">F3Y22_tig00111689pilonHSYRG00039</name>
</gene>
<sequence>MSEGATNKLGLKIEKGQSGGLKPSILKKSPLWERCGWYNSSRIWFDRFIKVVITYGYRDDEEEMIKLKRVSVEGLQTLKPQVERSTLQDASLANGFKESLKIFGGINLEVHMVVSEDNFEDEIVNWVVENFKFSVKQPFEKSLGKDTIDKLGNLGIEEIFTPKCSQGSGFGSFGLSPSYKLMTEDQRTTLALLEELVSDSQAKCAALVTKSSNSEFFQVNPTYIEDLSRTG</sequence>
<keyword evidence="2" id="KW-1185">Reference proteome</keyword>
<reference evidence="1" key="1">
    <citation type="submission" date="2019-09" db="EMBL/GenBank/DDBJ databases">
        <title>Draft genome information of white flower Hibiscus syriacus.</title>
        <authorList>
            <person name="Kim Y.-M."/>
        </authorList>
    </citation>
    <scope>NUCLEOTIDE SEQUENCE [LARGE SCALE GENOMIC DNA]</scope>
    <source>
        <strain evidence="1">YM2019G1</strain>
    </source>
</reference>
<dbReference type="Proteomes" id="UP000436088">
    <property type="component" value="Unassembled WGS sequence"/>
</dbReference>
<accession>A0A6A2XI90</accession>
<protein>
    <submittedName>
        <fullName evidence="1">Uncharacterized protein</fullName>
    </submittedName>
</protein>
<dbReference type="EMBL" id="VEPZ02001403">
    <property type="protein sequence ID" value="KAE8675222.1"/>
    <property type="molecule type" value="Genomic_DNA"/>
</dbReference>
<comment type="caution">
    <text evidence="1">The sequence shown here is derived from an EMBL/GenBank/DDBJ whole genome shotgun (WGS) entry which is preliminary data.</text>
</comment>
<evidence type="ECO:0000313" key="2">
    <source>
        <dbReference type="Proteomes" id="UP000436088"/>
    </source>
</evidence>
<organism evidence="1 2">
    <name type="scientific">Hibiscus syriacus</name>
    <name type="common">Rose of Sharon</name>
    <dbReference type="NCBI Taxonomy" id="106335"/>
    <lineage>
        <taxon>Eukaryota</taxon>
        <taxon>Viridiplantae</taxon>
        <taxon>Streptophyta</taxon>
        <taxon>Embryophyta</taxon>
        <taxon>Tracheophyta</taxon>
        <taxon>Spermatophyta</taxon>
        <taxon>Magnoliopsida</taxon>
        <taxon>eudicotyledons</taxon>
        <taxon>Gunneridae</taxon>
        <taxon>Pentapetalae</taxon>
        <taxon>rosids</taxon>
        <taxon>malvids</taxon>
        <taxon>Malvales</taxon>
        <taxon>Malvaceae</taxon>
        <taxon>Malvoideae</taxon>
        <taxon>Hibiscus</taxon>
    </lineage>
</organism>
<proteinExistence type="predicted"/>
<dbReference type="AlphaFoldDB" id="A0A6A2XI90"/>
<name>A0A6A2XI90_HIBSY</name>
<evidence type="ECO:0000313" key="1">
    <source>
        <dbReference type="EMBL" id="KAE8675222.1"/>
    </source>
</evidence>